<dbReference type="EMBL" id="GHWJ01001386">
    <property type="protein sequence ID" value="NOV34123.1"/>
    <property type="molecule type" value="Transcribed_RNA"/>
</dbReference>
<reference evidence="2" key="1">
    <citation type="submission" date="2019-09" db="EMBL/GenBank/DDBJ databases">
        <title>Organ-specific transcriptomic study of the physiology of the cattle tick, Rhipicephalus microplus.</title>
        <authorList>
            <person name="Tirloni L."/>
            <person name="Braz G."/>
            <person name="Gandara A.C.P."/>
            <person name="Sabadin G.A."/>
            <person name="da Silva R.M."/>
            <person name="Guizzo M.G."/>
            <person name="Machado J.A."/>
            <person name="Costa E.P."/>
            <person name="Gomes H.F."/>
            <person name="Moraes J."/>
            <person name="Mota M.B.S."/>
            <person name="Mesquita R.D."/>
            <person name="Alvarenga P.H."/>
            <person name="Alves F."/>
            <person name="Seixas A."/>
            <person name="da Fonseca R.N."/>
            <person name="Fogaca A."/>
            <person name="Logullo C."/>
            <person name="Tanaka A."/>
            <person name="Daffre S."/>
            <person name="Termignoni C."/>
            <person name="Vaz I.S.Jr."/>
            <person name="Oliveira P.L."/>
            <person name="Ribeiro J.M."/>
        </authorList>
    </citation>
    <scope>NUCLEOTIDE SEQUENCE</scope>
    <source>
        <strain evidence="2">Porto Alegre</strain>
    </source>
</reference>
<evidence type="ECO:0000259" key="1">
    <source>
        <dbReference type="Pfam" id="PF22938"/>
    </source>
</evidence>
<protein>
    <submittedName>
        <fullName evidence="2">Putative tick transposon</fullName>
    </submittedName>
</protein>
<dbReference type="OrthoDB" id="6496015at2759"/>
<organism evidence="2">
    <name type="scientific">Rhipicephalus microplus</name>
    <name type="common">Cattle tick</name>
    <name type="synonym">Boophilus microplus</name>
    <dbReference type="NCBI Taxonomy" id="6941"/>
    <lineage>
        <taxon>Eukaryota</taxon>
        <taxon>Metazoa</taxon>
        <taxon>Ecdysozoa</taxon>
        <taxon>Arthropoda</taxon>
        <taxon>Chelicerata</taxon>
        <taxon>Arachnida</taxon>
        <taxon>Acari</taxon>
        <taxon>Parasitiformes</taxon>
        <taxon>Ixodida</taxon>
        <taxon>Ixodoidea</taxon>
        <taxon>Ixodidae</taxon>
        <taxon>Rhipicephalinae</taxon>
        <taxon>Rhipicephalus</taxon>
        <taxon>Boophilus</taxon>
    </lineage>
</organism>
<evidence type="ECO:0000313" key="2">
    <source>
        <dbReference type="EMBL" id="NOV34123.1"/>
    </source>
</evidence>
<dbReference type="AlphaFoldDB" id="A0A6M2CKL3"/>
<feature type="domain" description="Integrase p58-like C-terminal" evidence="1">
    <location>
        <begin position="80"/>
        <end position="118"/>
    </location>
</feature>
<dbReference type="InterPro" id="IPR054465">
    <property type="entry name" value="Integrase_p58-like_C"/>
</dbReference>
<name>A0A6M2CKL3_RHIMP</name>
<sequence>MLPLQDESSYPPDLDDFLQRAEEARQMARYRIRHQQHVDSSRYNKRRSDTLYHPGDKVWIWIPVRRRGLSEKLLCRYFSPYEVLNRISNVTYEVRSAGHVSSRRRNPTEVVHVVRMKPYHDRSSKNE</sequence>
<accession>A0A6M2CKL3</accession>
<proteinExistence type="predicted"/>
<dbReference type="Pfam" id="PF22938">
    <property type="entry name" value="Integrase_p58_C"/>
    <property type="match status" value="1"/>
</dbReference>
<dbReference type="VEuPathDB" id="VectorBase:LOC119181155"/>